<protein>
    <submittedName>
        <fullName evidence="1">Type II toxin-antitoxin system RelE/ParE family toxin</fullName>
    </submittedName>
</protein>
<sequence length="98" mass="10936">MSYEIEQTESFSLWLAQLRDLRARLSIGRRIERLSLGNAGDCKPVGGGISELRIDVSRGYRVYFITRNNRLVLLLVGGDKSSQAGDILKARALAKELI</sequence>
<dbReference type="Proteomes" id="UP001380290">
    <property type="component" value="Unassembled WGS sequence"/>
</dbReference>
<dbReference type="PIRSF" id="PIRSF028744">
    <property type="entry name" value="Addict_mod_HI1419"/>
    <property type="match status" value="1"/>
</dbReference>
<dbReference type="EMBL" id="JBBHLC010000037">
    <property type="protein sequence ID" value="MEJ5864370.1"/>
    <property type="molecule type" value="Genomic_DNA"/>
</dbReference>
<accession>A0ABU8QUP0</accession>
<dbReference type="RefSeq" id="WP_339599654.1">
    <property type="nucleotide sequence ID" value="NZ_JBBHLC010000037.1"/>
</dbReference>
<dbReference type="PANTHER" id="PTHR41791">
    <property type="entry name" value="SSL7039 PROTEIN"/>
    <property type="match status" value="1"/>
</dbReference>
<dbReference type="Pfam" id="PF05973">
    <property type="entry name" value="Gp49"/>
    <property type="match status" value="1"/>
</dbReference>
<dbReference type="NCBIfam" id="TIGR02683">
    <property type="entry name" value="upstrm_HI1419"/>
    <property type="match status" value="1"/>
</dbReference>
<dbReference type="InterPro" id="IPR014056">
    <property type="entry name" value="TypeIITA-like_toxin_pred"/>
</dbReference>
<keyword evidence="2" id="KW-1185">Reference proteome</keyword>
<evidence type="ECO:0000313" key="1">
    <source>
        <dbReference type="EMBL" id="MEJ5864370.1"/>
    </source>
</evidence>
<comment type="caution">
    <text evidence="1">The sequence shown here is derived from an EMBL/GenBank/DDBJ whole genome shotgun (WGS) entry which is preliminary data.</text>
</comment>
<dbReference type="InterPro" id="IPR009241">
    <property type="entry name" value="HigB-like"/>
</dbReference>
<proteinExistence type="predicted"/>
<organism evidence="1 2">
    <name type="scientific">Pseudomonas farsensis</name>
    <dbReference type="NCBI Taxonomy" id="2745492"/>
    <lineage>
        <taxon>Bacteria</taxon>
        <taxon>Pseudomonadati</taxon>
        <taxon>Pseudomonadota</taxon>
        <taxon>Gammaproteobacteria</taxon>
        <taxon>Pseudomonadales</taxon>
        <taxon>Pseudomonadaceae</taxon>
        <taxon>Pseudomonas</taxon>
    </lineage>
</organism>
<name>A0ABU8QUP0_9PSED</name>
<evidence type="ECO:0000313" key="2">
    <source>
        <dbReference type="Proteomes" id="UP001380290"/>
    </source>
</evidence>
<gene>
    <name evidence="1" type="ORF">V7S98_14175</name>
</gene>
<dbReference type="PANTHER" id="PTHR41791:SF1">
    <property type="entry name" value="SSL7039 PROTEIN"/>
    <property type="match status" value="1"/>
</dbReference>
<reference evidence="1 2" key="1">
    <citation type="submission" date="2024-02" db="EMBL/GenBank/DDBJ databases">
        <title>Identification of pathogenicity and growth-promoting function of Pseudomonas putida variant.</title>
        <authorList>
            <person name="Sun J."/>
        </authorList>
    </citation>
    <scope>NUCLEOTIDE SEQUENCE [LARGE SCALE GENOMIC DNA]</scope>
    <source>
        <strain evidence="1 2">A03</strain>
    </source>
</reference>